<protein>
    <submittedName>
        <fullName evidence="1">Uncharacterized protein</fullName>
    </submittedName>
</protein>
<gene>
    <name evidence="1" type="ORF">COT52_01295</name>
</gene>
<accession>A0A2H0X7K8</accession>
<comment type="caution">
    <text evidence="1">The sequence shown here is derived from an EMBL/GenBank/DDBJ whole genome shotgun (WGS) entry which is preliminary data.</text>
</comment>
<dbReference type="EMBL" id="PEYW01000017">
    <property type="protein sequence ID" value="PIS20910.1"/>
    <property type="molecule type" value="Genomic_DNA"/>
</dbReference>
<sequence>MPVCLICDYPDFVWKAALCQSGEEVARRMDGQGHLHPQVDDIVYCRDRDGGQWQGRVNSVDPQTVLVHCQDHDLALPYEGGSSRVSKALLEKIDWLEELLYGLRKVVASPPSPPSGMVVAFIMGVSKNQFSDLTLPRPGQYVVVPEKMVANQRIIEGVGFPVVSVAEQGMHIYVFAGAGSRRWSLGRGYGDSPEEALQAHELFPGEWEE</sequence>
<name>A0A2H0X7K8_UNCKA</name>
<reference evidence="2" key="1">
    <citation type="submission" date="2017-09" db="EMBL/GenBank/DDBJ databases">
        <title>Depth-based differentiation of microbial function through sediment-hosted aquifers and enrichment of novel symbionts in the deep terrestrial subsurface.</title>
        <authorList>
            <person name="Probst A.J."/>
            <person name="Ladd B."/>
            <person name="Jarett J.K."/>
            <person name="Geller-Mcgrath D.E."/>
            <person name="Sieber C.M.K."/>
            <person name="Emerson J.B."/>
            <person name="Anantharaman K."/>
            <person name="Thomas B.C."/>
            <person name="Malmstrom R."/>
            <person name="Stieglmeier M."/>
            <person name="Klingl A."/>
            <person name="Woyke T."/>
            <person name="Ryan C.M."/>
            <person name="Banfield J.F."/>
        </authorList>
    </citation>
    <scope>NUCLEOTIDE SEQUENCE [LARGE SCALE GENOMIC DNA]</scope>
</reference>
<proteinExistence type="predicted"/>
<dbReference type="Proteomes" id="UP000231414">
    <property type="component" value="Unassembled WGS sequence"/>
</dbReference>
<organism evidence="1 2">
    <name type="scientific">candidate division WWE3 bacterium CG08_land_8_20_14_0_20_43_13</name>
    <dbReference type="NCBI Taxonomy" id="1975087"/>
    <lineage>
        <taxon>Bacteria</taxon>
        <taxon>Katanobacteria</taxon>
    </lineage>
</organism>
<dbReference type="AlphaFoldDB" id="A0A2H0X7K8"/>
<evidence type="ECO:0000313" key="2">
    <source>
        <dbReference type="Proteomes" id="UP000231414"/>
    </source>
</evidence>
<evidence type="ECO:0000313" key="1">
    <source>
        <dbReference type="EMBL" id="PIS20910.1"/>
    </source>
</evidence>